<evidence type="ECO:0000313" key="2">
    <source>
        <dbReference type="EMBL" id="OGZ69159.1"/>
    </source>
</evidence>
<keyword evidence="1" id="KW-0812">Transmembrane</keyword>
<organism evidence="2 3">
    <name type="scientific">Candidatus Staskawiczbacteria bacterium RIFCSPHIGHO2_02_FULL_34_9</name>
    <dbReference type="NCBI Taxonomy" id="1802206"/>
    <lineage>
        <taxon>Bacteria</taxon>
        <taxon>Candidatus Staskawicziibacteriota</taxon>
    </lineage>
</organism>
<evidence type="ECO:0000313" key="3">
    <source>
        <dbReference type="Proteomes" id="UP000176421"/>
    </source>
</evidence>
<gene>
    <name evidence="2" type="ORF">A3D35_03010</name>
</gene>
<name>A0A1G2I3C9_9BACT</name>
<dbReference type="STRING" id="1802206.A3D35_03010"/>
<protein>
    <submittedName>
        <fullName evidence="2">Uncharacterized protein</fullName>
    </submittedName>
</protein>
<dbReference type="EMBL" id="MHOS01000014">
    <property type="protein sequence ID" value="OGZ69159.1"/>
    <property type="molecule type" value="Genomic_DNA"/>
</dbReference>
<dbReference type="Proteomes" id="UP000176421">
    <property type="component" value="Unassembled WGS sequence"/>
</dbReference>
<dbReference type="AlphaFoldDB" id="A0A1G2I3C9"/>
<accession>A0A1G2I3C9</accession>
<evidence type="ECO:0000256" key="1">
    <source>
        <dbReference type="SAM" id="Phobius"/>
    </source>
</evidence>
<comment type="caution">
    <text evidence="2">The sequence shown here is derived from an EMBL/GenBank/DDBJ whole genome shotgun (WGS) entry which is preliminary data.</text>
</comment>
<feature type="transmembrane region" description="Helical" evidence="1">
    <location>
        <begin position="20"/>
        <end position="40"/>
    </location>
</feature>
<proteinExistence type="predicted"/>
<keyword evidence="1" id="KW-0472">Membrane</keyword>
<sequence>MALSLFNKFKEKEKLISKYLLIISFAYFIIVLCCYFIILFKVNLQQNQIATLKKDSSNYSADEQKMYEKDFSKYKKKIVDFSMLVNSHNVSSNVFSFLEEKTIPSAWFYNFNLLENTSELNLSGEAKDVESFSRQVGLLEKSVYIKSVSVLDSRVSDTGGVLFILKISLDPKIFSYHSSPIVLNESK</sequence>
<reference evidence="2 3" key="1">
    <citation type="journal article" date="2016" name="Nat. Commun.">
        <title>Thousands of microbial genomes shed light on interconnected biogeochemical processes in an aquifer system.</title>
        <authorList>
            <person name="Anantharaman K."/>
            <person name="Brown C.T."/>
            <person name="Hug L.A."/>
            <person name="Sharon I."/>
            <person name="Castelle C.J."/>
            <person name="Probst A.J."/>
            <person name="Thomas B.C."/>
            <person name="Singh A."/>
            <person name="Wilkins M.J."/>
            <person name="Karaoz U."/>
            <person name="Brodie E.L."/>
            <person name="Williams K.H."/>
            <person name="Hubbard S.S."/>
            <person name="Banfield J.F."/>
        </authorList>
    </citation>
    <scope>NUCLEOTIDE SEQUENCE [LARGE SCALE GENOMIC DNA]</scope>
</reference>
<keyword evidence="1" id="KW-1133">Transmembrane helix</keyword>